<proteinExistence type="predicted"/>
<dbReference type="SUPFAM" id="SSF56322">
    <property type="entry name" value="ADC synthase"/>
    <property type="match status" value="1"/>
</dbReference>
<dbReference type="PANTHER" id="PTHR11236:SF9">
    <property type="entry name" value="ANTHRANILATE SYNTHASE COMPONENT 1"/>
    <property type="match status" value="1"/>
</dbReference>
<sequence length="425" mass="48986">MLLNEPLYYYELIQQRYKNSYLAEDKTQSIIGIDCDYIDEKERSFDELRAYFNCNISYEAPFAGLFGVFAYEGINFYEDINLNNNKQYDFPKFFYANAKAYLHYDKVSKIYTFYGDRDKYYEMLKTDELEKKDDSEKWYEILTNLNEEKEHFKHIVTVSKEYVAKGDVFQVVVSEQLKLRTNLSSLHFYKALTKLNPSPYMFHFPTPYGDVVGSSPELVFEMRDDKIFVAPIAGTRSRGIDANADEILKNELLSDEKELAEHKMLIDLARNDIGHVSKPRSVVVKNAMHIQMYQSVMHIVSDVYGVRDSQNDAFDVLGAIFPAGTLSGTPKIRAMQIIAELEKFKRNIYGGGIGFLHFNGDVQMAILIRSAIFVTNSSENDVFIQSGAGIVYDSIAENEYAEICHKRGSVMRVFMDNCKNLNNIR</sequence>
<dbReference type="GO" id="GO:0008909">
    <property type="term" value="F:isochorismate synthase activity"/>
    <property type="evidence" value="ECO:0007669"/>
    <property type="project" value="UniProtKB-EC"/>
</dbReference>
<dbReference type="RefSeq" id="WP_229932726.1">
    <property type="nucleotide sequence ID" value="NZ_CAJHOF010000007.1"/>
</dbReference>
<reference evidence="2 3" key="1">
    <citation type="submission" date="2020-11" db="EMBL/GenBank/DDBJ databases">
        <authorList>
            <person name="Peeters C."/>
        </authorList>
    </citation>
    <scope>NUCLEOTIDE SEQUENCE [LARGE SCALE GENOMIC DNA]</scope>
    <source>
        <strain evidence="2 3">LMG 7974</strain>
    </source>
</reference>
<feature type="domain" description="Chorismate-utilising enzyme C-terminal" evidence="1">
    <location>
        <begin position="149"/>
        <end position="406"/>
    </location>
</feature>
<dbReference type="InterPro" id="IPR005801">
    <property type="entry name" value="ADC_synthase"/>
</dbReference>
<gene>
    <name evidence="2" type="primary">menF</name>
    <name evidence="2" type="ORF">LMG7974_00921</name>
</gene>
<protein>
    <submittedName>
        <fullName evidence="2">Isochorismate synthase MenF</fullName>
        <ecNumber evidence="2">5.4.4.2</ecNumber>
    </submittedName>
</protein>
<dbReference type="Pfam" id="PF00425">
    <property type="entry name" value="Chorismate_bind"/>
    <property type="match status" value="1"/>
</dbReference>
<comment type="caution">
    <text evidence="2">The sequence shown here is derived from an EMBL/GenBank/DDBJ whole genome shotgun (WGS) entry which is preliminary data.</text>
</comment>
<keyword evidence="2" id="KW-0413">Isomerase</keyword>
<keyword evidence="3" id="KW-1185">Reference proteome</keyword>
<accession>A0ABM8Q658</accession>
<name>A0ABM8Q658_9BACT</name>
<organism evidence="2 3">
    <name type="scientific">Campylobacter majalis</name>
    <dbReference type="NCBI Taxonomy" id="2790656"/>
    <lineage>
        <taxon>Bacteria</taxon>
        <taxon>Pseudomonadati</taxon>
        <taxon>Campylobacterota</taxon>
        <taxon>Epsilonproteobacteria</taxon>
        <taxon>Campylobacterales</taxon>
        <taxon>Campylobacteraceae</taxon>
        <taxon>Campylobacter</taxon>
    </lineage>
</organism>
<dbReference type="EMBL" id="CAJHOF010000007">
    <property type="protein sequence ID" value="CAD7288298.1"/>
    <property type="molecule type" value="Genomic_DNA"/>
</dbReference>
<evidence type="ECO:0000313" key="2">
    <source>
        <dbReference type="EMBL" id="CAD7288298.1"/>
    </source>
</evidence>
<dbReference type="Gene3D" id="3.60.120.10">
    <property type="entry name" value="Anthranilate synthase"/>
    <property type="match status" value="1"/>
</dbReference>
<dbReference type="InterPro" id="IPR019999">
    <property type="entry name" value="Anth_synth_I-like"/>
</dbReference>
<dbReference type="Proteomes" id="UP000789803">
    <property type="component" value="Unassembled WGS sequence"/>
</dbReference>
<dbReference type="EC" id="5.4.4.2" evidence="2"/>
<evidence type="ECO:0000259" key="1">
    <source>
        <dbReference type="Pfam" id="PF00425"/>
    </source>
</evidence>
<dbReference type="InterPro" id="IPR015890">
    <property type="entry name" value="Chorismate_C"/>
</dbReference>
<dbReference type="PANTHER" id="PTHR11236">
    <property type="entry name" value="AMINOBENZOATE/ANTHRANILATE SYNTHASE"/>
    <property type="match status" value="1"/>
</dbReference>
<dbReference type="PRINTS" id="PR00095">
    <property type="entry name" value="ANTSNTHASEI"/>
</dbReference>
<evidence type="ECO:0000313" key="3">
    <source>
        <dbReference type="Proteomes" id="UP000789803"/>
    </source>
</evidence>